<feature type="compositionally biased region" description="Basic and acidic residues" evidence="1">
    <location>
        <begin position="22"/>
        <end position="43"/>
    </location>
</feature>
<dbReference type="PATRIC" id="fig|1359157.3.peg.89"/>
<dbReference type="EMBL" id="LAOD01000012">
    <property type="protein sequence ID" value="KJV86686.1"/>
    <property type="molecule type" value="Genomic_DNA"/>
</dbReference>
<evidence type="ECO:0000313" key="3">
    <source>
        <dbReference type="Proteomes" id="UP000033722"/>
    </source>
</evidence>
<evidence type="ECO:0000313" key="2">
    <source>
        <dbReference type="EMBL" id="KJV86686.1"/>
    </source>
</evidence>
<dbReference type="RefSeq" id="WP_045880505.1">
    <property type="nucleotide sequence ID" value="NZ_LAOD01000012.1"/>
</dbReference>
<proteinExistence type="predicted"/>
<evidence type="ECO:0000256" key="1">
    <source>
        <dbReference type="SAM" id="MobiDB-lite"/>
    </source>
</evidence>
<accession>A0A0F3Q3G2</accession>
<sequence>MRRLFAGLSREDGGLSEVTELDAQRDDQEKDGNTATELPREVVPEATEYGTKPDDQDGDKSDARPERLDPDTGDGGVELDAKHEVVGDESPVVMVSTEDVPNVEASRVDDKHYTGEGVSPAEVASTDVVAEENVVSAGDEGLVSTLGARVAAAGDALEATALAPGDAALETVDVPVYQEKGSDDGCRETFQRKRRNST</sequence>
<feature type="compositionally biased region" description="Basic and acidic residues" evidence="1">
    <location>
        <begin position="51"/>
        <end position="70"/>
    </location>
</feature>
<feature type="region of interest" description="Disordered" evidence="1">
    <location>
        <begin position="179"/>
        <end position="198"/>
    </location>
</feature>
<feature type="region of interest" description="Disordered" evidence="1">
    <location>
        <begin position="1"/>
        <end position="89"/>
    </location>
</feature>
<feature type="compositionally biased region" description="Basic and acidic residues" evidence="1">
    <location>
        <begin position="180"/>
        <end position="191"/>
    </location>
</feature>
<gene>
    <name evidence="2" type="ORF">APHCRT_0445</name>
</gene>
<dbReference type="Proteomes" id="UP000033722">
    <property type="component" value="Unassembled WGS sequence"/>
</dbReference>
<protein>
    <submittedName>
        <fullName evidence="2">Type IV secretion system VirB6 family domain protein</fullName>
    </submittedName>
</protein>
<name>A0A0F3Q3G2_ANAPH</name>
<organism evidence="2 3">
    <name type="scientific">Anaplasma phagocytophilum str. CRT53-1</name>
    <dbReference type="NCBI Taxonomy" id="1359157"/>
    <lineage>
        <taxon>Bacteria</taxon>
        <taxon>Pseudomonadati</taxon>
        <taxon>Pseudomonadota</taxon>
        <taxon>Alphaproteobacteria</taxon>
        <taxon>Rickettsiales</taxon>
        <taxon>Anaplasmataceae</taxon>
        <taxon>Anaplasma</taxon>
        <taxon>phagocytophilum group</taxon>
    </lineage>
</organism>
<reference evidence="2 3" key="1">
    <citation type="submission" date="2015-01" db="EMBL/GenBank/DDBJ databases">
        <title>Genome Sequencing of Rickettsiales.</title>
        <authorList>
            <person name="Daugherty S.C."/>
            <person name="Su Q."/>
            <person name="Abolude K."/>
            <person name="Beier-Sexton M."/>
            <person name="Carlyon J.A."/>
            <person name="Carter R."/>
            <person name="Day N.P."/>
            <person name="Dumler S.J."/>
            <person name="Dyachenko V."/>
            <person name="Godinez A."/>
            <person name="Kurtti T.J."/>
            <person name="Lichay M."/>
            <person name="Mullins K.E."/>
            <person name="Ott S."/>
            <person name="Pappas-Brown V."/>
            <person name="Paris D.H."/>
            <person name="Patel P."/>
            <person name="Richards A.L."/>
            <person name="Sadzewicz L."/>
            <person name="Sears K."/>
            <person name="Seidman D."/>
            <person name="Sengamalay N."/>
            <person name="Stenos J."/>
            <person name="Tallon L.J."/>
            <person name="Vincent G."/>
            <person name="Fraser C.M."/>
            <person name="Munderloh U."/>
            <person name="Dunning-Hotopp J.C."/>
        </authorList>
    </citation>
    <scope>NUCLEOTIDE SEQUENCE [LARGE SCALE GENOMIC DNA]</scope>
    <source>
        <strain evidence="2 3">CRT53-1</strain>
    </source>
</reference>
<dbReference type="AlphaFoldDB" id="A0A0F3Q3G2"/>
<comment type="caution">
    <text evidence="2">The sequence shown here is derived from an EMBL/GenBank/DDBJ whole genome shotgun (WGS) entry which is preliminary data.</text>
</comment>